<accession>A0ABZ0SCM6</accession>
<dbReference type="EMBL" id="CP121472">
    <property type="protein sequence ID" value="WPL18345.1"/>
    <property type="molecule type" value="Genomic_DNA"/>
</dbReference>
<sequence>MDGSNPIRAQLRRELQEIPDGKLAEILDLLHYFRLGLETEQRGIATSEEPHPKTGDQPLLSELHAIIRKPNPAPLGVFRLNLERYHFNREEANER</sequence>
<proteinExistence type="predicted"/>
<protein>
    <submittedName>
        <fullName evidence="1">Uncharacterized protein</fullName>
    </submittedName>
</protein>
<name>A0ABZ0SCM6_9GAMM</name>
<dbReference type="Proteomes" id="UP001432180">
    <property type="component" value="Chromosome"/>
</dbReference>
<gene>
    <name evidence="1" type="ORF">Thiowin_03416</name>
</gene>
<reference evidence="1 2" key="1">
    <citation type="journal article" date="2023" name="Microorganisms">
        <title>Thiorhodovibrio frisius and Trv. litoralis spp. nov., Two Novel Members from a Clade of Fastidious Purple Sulfur Bacteria That Exhibit Unique Red-Shifted Light-Harvesting Capabilities.</title>
        <authorList>
            <person name="Methner A."/>
            <person name="Kuzyk S.B."/>
            <person name="Petersen J."/>
            <person name="Bauer S."/>
            <person name="Brinkmann H."/>
            <person name="Sichau K."/>
            <person name="Wanner G."/>
            <person name="Wolf J."/>
            <person name="Neumann-Schaal M."/>
            <person name="Henke P."/>
            <person name="Tank M."/>
            <person name="Sproer C."/>
            <person name="Bunk B."/>
            <person name="Overmann J."/>
        </authorList>
    </citation>
    <scope>NUCLEOTIDE SEQUENCE [LARGE SCALE GENOMIC DNA]</scope>
    <source>
        <strain evidence="1 2">DSM 6702</strain>
    </source>
</reference>
<evidence type="ECO:0000313" key="1">
    <source>
        <dbReference type="EMBL" id="WPL18345.1"/>
    </source>
</evidence>
<organism evidence="1 2">
    <name type="scientific">Thiorhodovibrio winogradskyi</name>
    <dbReference type="NCBI Taxonomy" id="77007"/>
    <lineage>
        <taxon>Bacteria</taxon>
        <taxon>Pseudomonadati</taxon>
        <taxon>Pseudomonadota</taxon>
        <taxon>Gammaproteobacteria</taxon>
        <taxon>Chromatiales</taxon>
        <taxon>Chromatiaceae</taxon>
        <taxon>Thiorhodovibrio</taxon>
    </lineage>
</organism>
<evidence type="ECO:0000313" key="2">
    <source>
        <dbReference type="Proteomes" id="UP001432180"/>
    </source>
</evidence>
<keyword evidence="2" id="KW-1185">Reference proteome</keyword>